<dbReference type="AlphaFoldDB" id="A0A0E3S307"/>
<dbReference type="RefSeq" id="WP_048126608.1">
    <property type="nucleotide sequence ID" value="NZ_CP009515.1"/>
</dbReference>
<sequence>MGKKVFVGVDGCRAGWFAVYLEGENKSDCSWKVEIFPEFSFLVDFLKNNYGQAEPLILIDIPIGLKTGSGERLSDLGARSLLKARKSSIFPVPCREAIYAETYKEACDVNERLTGKRISKQAWNIVPKIRDVDRFLVENKNLREKVREVGPEICFQTFEGFPMKYPKKKVEGFLERKEALGNVCTFTDEVVESALSNYRRKDLAKDDILDALAAALTAKMGSIYGFTYVPDEPETDSKGLKIQMVYCECKEFIVHKNTELTLRGSE</sequence>
<proteinExistence type="predicted"/>
<dbReference type="EMBL" id="CP009515">
    <property type="protein sequence ID" value="AKB75239.1"/>
    <property type="molecule type" value="Genomic_DNA"/>
</dbReference>
<gene>
    <name evidence="1" type="ORF">MSLAZ_1978</name>
</gene>
<evidence type="ECO:0000313" key="2">
    <source>
        <dbReference type="Proteomes" id="UP000033072"/>
    </source>
</evidence>
<dbReference type="Pfam" id="PF04250">
    <property type="entry name" value="DUF429"/>
    <property type="match status" value="1"/>
</dbReference>
<dbReference type="InterPro" id="IPR007362">
    <property type="entry name" value="DUF429"/>
</dbReference>
<dbReference type="OrthoDB" id="132880at2157"/>
<dbReference type="Proteomes" id="UP000033072">
    <property type="component" value="Chromosome"/>
</dbReference>
<dbReference type="GeneID" id="24806767"/>
<dbReference type="KEGG" id="mls:MSLAZ_1978"/>
<keyword evidence="2" id="KW-1185">Reference proteome</keyword>
<protein>
    <recommendedName>
        <fullName evidence="3">DUF429 domain-containing protein</fullName>
    </recommendedName>
</protein>
<reference evidence="1 2" key="1">
    <citation type="submission" date="2014-07" db="EMBL/GenBank/DDBJ databases">
        <title>Methanogenic archaea and the global carbon cycle.</title>
        <authorList>
            <person name="Henriksen J.R."/>
            <person name="Luke J."/>
            <person name="Reinhart S."/>
            <person name="Benedict M.N."/>
            <person name="Youngblut N.D."/>
            <person name="Metcalf M.E."/>
            <person name="Whitaker R.J."/>
            <person name="Metcalf W.W."/>
        </authorList>
    </citation>
    <scope>NUCLEOTIDE SEQUENCE [LARGE SCALE GENOMIC DNA]</scope>
    <source>
        <strain evidence="1 2">Z-7289</strain>
    </source>
</reference>
<dbReference type="HOGENOM" id="CLU_080977_1_0_2"/>
<dbReference type="PATRIC" id="fig|1434111.4.peg.2604"/>
<organism evidence="1 2">
    <name type="scientific">Methanosarcina lacustris Z-7289</name>
    <dbReference type="NCBI Taxonomy" id="1434111"/>
    <lineage>
        <taxon>Archaea</taxon>
        <taxon>Methanobacteriati</taxon>
        <taxon>Methanobacteriota</taxon>
        <taxon>Stenosarchaea group</taxon>
        <taxon>Methanomicrobia</taxon>
        <taxon>Methanosarcinales</taxon>
        <taxon>Methanosarcinaceae</taxon>
        <taxon>Methanosarcina</taxon>
    </lineage>
</organism>
<evidence type="ECO:0000313" key="1">
    <source>
        <dbReference type="EMBL" id="AKB75239.1"/>
    </source>
</evidence>
<accession>A0A0E3S307</accession>
<name>A0A0E3S307_9EURY</name>
<evidence type="ECO:0008006" key="3">
    <source>
        <dbReference type="Google" id="ProtNLM"/>
    </source>
</evidence>